<dbReference type="Pfam" id="PF12083">
    <property type="entry name" value="DUF3560"/>
    <property type="match status" value="1"/>
</dbReference>
<keyword evidence="3" id="KW-1185">Reference proteome</keyword>
<evidence type="ECO:0000313" key="3">
    <source>
        <dbReference type="Proteomes" id="UP000038011"/>
    </source>
</evidence>
<dbReference type="InterPro" id="IPR021944">
    <property type="entry name" value="DUF3560"/>
</dbReference>
<feature type="region of interest" description="Disordered" evidence="1">
    <location>
        <begin position="1"/>
        <end position="25"/>
    </location>
</feature>
<dbReference type="STRING" id="1514904.SU32_14990"/>
<protein>
    <submittedName>
        <fullName evidence="2">Uncharacterized protein</fullName>
    </submittedName>
</protein>
<proteinExistence type="predicted"/>
<evidence type="ECO:0000256" key="1">
    <source>
        <dbReference type="SAM" id="MobiDB-lite"/>
    </source>
</evidence>
<name>A0A0N0E6Q2_9HYPH</name>
<feature type="compositionally biased region" description="Basic and acidic residues" evidence="1">
    <location>
        <begin position="1"/>
        <end position="18"/>
    </location>
</feature>
<dbReference type="PATRIC" id="fig|1514904.3.peg.2141"/>
<dbReference type="AlphaFoldDB" id="A0A0N0E6Q2"/>
<comment type="caution">
    <text evidence="2">The sequence shown here is derived from an EMBL/GenBank/DDBJ whole genome shotgun (WGS) entry which is preliminary data.</text>
</comment>
<dbReference type="EMBL" id="JXMU01000027">
    <property type="protein sequence ID" value="KPB00222.1"/>
    <property type="molecule type" value="Genomic_DNA"/>
</dbReference>
<accession>A0A0N0E6Q2</accession>
<dbReference type="Proteomes" id="UP000038011">
    <property type="component" value="Unassembled WGS sequence"/>
</dbReference>
<gene>
    <name evidence="2" type="ORF">SU32_14990</name>
</gene>
<organism evidence="2 3">
    <name type="scientific">Ahrensia marina</name>
    <dbReference type="NCBI Taxonomy" id="1514904"/>
    <lineage>
        <taxon>Bacteria</taxon>
        <taxon>Pseudomonadati</taxon>
        <taxon>Pseudomonadota</taxon>
        <taxon>Alphaproteobacteria</taxon>
        <taxon>Hyphomicrobiales</taxon>
        <taxon>Ahrensiaceae</taxon>
        <taxon>Ahrensia</taxon>
    </lineage>
</organism>
<evidence type="ECO:0000313" key="2">
    <source>
        <dbReference type="EMBL" id="KPB00222.1"/>
    </source>
</evidence>
<reference evidence="2 3" key="1">
    <citation type="submission" date="2015-01" db="EMBL/GenBank/DDBJ databases">
        <title>Ahrensia donghaiensis sp. nov., a novel dimethylsulphoniopropionate-cleavage bacterium isolated from seawater and emended descriptions of the genus Ahrensia and Ahrensia kielensis.</title>
        <authorList>
            <person name="Liu J."/>
        </authorList>
    </citation>
    <scope>NUCLEOTIDE SEQUENCE [LARGE SCALE GENOMIC DNA]</scope>
    <source>
        <strain evidence="2 3">LZD062</strain>
    </source>
</reference>
<sequence length="88" mass="10217">MSGQHSESKARKDHDRMTNNDNKAAKAQKAVGYWLYSAEGVERHANRKNSPKVRAGRIKALLTELRDLQRRLNFAHKFLDVWRNSANR</sequence>